<dbReference type="Proteomes" id="UP001583172">
    <property type="component" value="Unassembled WGS sequence"/>
</dbReference>
<accession>A0ABR3VA49</accession>
<keyword evidence="2" id="KW-1185">Reference proteome</keyword>
<reference evidence="1 2" key="1">
    <citation type="journal article" date="2024" name="Commun. Biol.">
        <title>Comparative genomic analysis of thermophilic fungi reveals convergent evolutionary adaptations and gene losses.</title>
        <authorList>
            <person name="Steindorff A.S."/>
            <person name="Aguilar-Pontes M.V."/>
            <person name="Robinson A.J."/>
            <person name="Andreopoulos B."/>
            <person name="LaButti K."/>
            <person name="Kuo A."/>
            <person name="Mondo S."/>
            <person name="Riley R."/>
            <person name="Otillar R."/>
            <person name="Haridas S."/>
            <person name="Lipzen A."/>
            <person name="Grimwood J."/>
            <person name="Schmutz J."/>
            <person name="Clum A."/>
            <person name="Reid I.D."/>
            <person name="Moisan M.C."/>
            <person name="Butler G."/>
            <person name="Nguyen T.T.M."/>
            <person name="Dewar K."/>
            <person name="Conant G."/>
            <person name="Drula E."/>
            <person name="Henrissat B."/>
            <person name="Hansel C."/>
            <person name="Singer S."/>
            <person name="Hutchinson M.I."/>
            <person name="de Vries R.P."/>
            <person name="Natvig D.O."/>
            <person name="Powell A.J."/>
            <person name="Tsang A."/>
            <person name="Grigoriev I.V."/>
        </authorList>
    </citation>
    <scope>NUCLEOTIDE SEQUENCE [LARGE SCALE GENOMIC DNA]</scope>
    <source>
        <strain evidence="1 2">CBS 620.91</strain>
    </source>
</reference>
<sequence>MQGTNAWQGLTLRHGLTRTTRRLLGALFVEGARWRVLGEDGAGAEQGGAEREERADHGGETVSMRGMEIEEALRHEARTERARQISGRALHTPSGCGFSKVGWSWNAVGLLGCSRRVVAGNDQMVETTTVGRTMRCLGWSEVDGVRINTNYVERAKRKKG</sequence>
<name>A0ABR3VA49_HUMIN</name>
<organism evidence="1 2">
    <name type="scientific">Humicola insolens</name>
    <name type="common">Soft-rot fungus</name>
    <dbReference type="NCBI Taxonomy" id="85995"/>
    <lineage>
        <taxon>Eukaryota</taxon>
        <taxon>Fungi</taxon>
        <taxon>Dikarya</taxon>
        <taxon>Ascomycota</taxon>
        <taxon>Pezizomycotina</taxon>
        <taxon>Sordariomycetes</taxon>
        <taxon>Sordariomycetidae</taxon>
        <taxon>Sordariales</taxon>
        <taxon>Chaetomiaceae</taxon>
        <taxon>Mycothermus</taxon>
    </lineage>
</organism>
<evidence type="ECO:0000313" key="2">
    <source>
        <dbReference type="Proteomes" id="UP001583172"/>
    </source>
</evidence>
<dbReference type="EMBL" id="JAZGSY010000197">
    <property type="protein sequence ID" value="KAL1838709.1"/>
    <property type="molecule type" value="Genomic_DNA"/>
</dbReference>
<protein>
    <submittedName>
        <fullName evidence="1">Uncharacterized protein</fullName>
    </submittedName>
</protein>
<evidence type="ECO:0000313" key="1">
    <source>
        <dbReference type="EMBL" id="KAL1838709.1"/>
    </source>
</evidence>
<comment type="caution">
    <text evidence="1">The sequence shown here is derived from an EMBL/GenBank/DDBJ whole genome shotgun (WGS) entry which is preliminary data.</text>
</comment>
<gene>
    <name evidence="1" type="ORF">VTJ49DRAFT_2274</name>
</gene>
<proteinExistence type="predicted"/>